<evidence type="ECO:0000313" key="3">
    <source>
        <dbReference type="Proteomes" id="UP001197609"/>
    </source>
</evidence>
<feature type="domain" description="AB hydrolase-1" evidence="1">
    <location>
        <begin position="23"/>
        <end position="243"/>
    </location>
</feature>
<reference evidence="2 3" key="1">
    <citation type="journal article" date="2021" name="bioRxiv">
        <title>Unraveling nitrogen, sulfur and carbon metabolic pathways and microbial community transcriptional responses to substrate deprivation and toxicity stresses in a bioreactor mimicking anoxic brackish coastal sediment conditions.</title>
        <authorList>
            <person name="Martins P.D."/>
            <person name="Echeveste M.J."/>
            <person name="Arshad A."/>
            <person name="Kurth J."/>
            <person name="Ouboter H."/>
            <person name="Jetten M.S.M."/>
            <person name="Welte C.U."/>
        </authorList>
    </citation>
    <scope>NUCLEOTIDE SEQUENCE [LARGE SCALE GENOMIC DNA]</scope>
    <source>
        <strain evidence="2">MAG_38</strain>
    </source>
</reference>
<dbReference type="Proteomes" id="UP001197609">
    <property type="component" value="Unassembled WGS sequence"/>
</dbReference>
<dbReference type="EMBL" id="JAIOIU010000031">
    <property type="protein sequence ID" value="MBZ0159043.1"/>
    <property type="molecule type" value="Genomic_DNA"/>
</dbReference>
<dbReference type="InterPro" id="IPR050471">
    <property type="entry name" value="AB_hydrolase"/>
</dbReference>
<evidence type="ECO:0000259" key="1">
    <source>
        <dbReference type="Pfam" id="PF00561"/>
    </source>
</evidence>
<accession>A0AAJ1EI14</accession>
<dbReference type="InterPro" id="IPR000073">
    <property type="entry name" value="AB_hydrolase_1"/>
</dbReference>
<name>A0AAJ1EI14_9BACT</name>
<protein>
    <submittedName>
        <fullName evidence="2">Alpha/beta fold hydrolase</fullName>
    </submittedName>
</protein>
<dbReference type="AlphaFoldDB" id="A0AAJ1EI14"/>
<dbReference type="GO" id="GO:0016787">
    <property type="term" value="F:hydrolase activity"/>
    <property type="evidence" value="ECO:0007669"/>
    <property type="project" value="UniProtKB-KW"/>
</dbReference>
<sequence length="273" mass="30188">MKVTANGIDIHYTIEGEGQVVTMSHALGCNLSMWEEQAHALRGRYRVLRYDTRGHGQTSASPGPYSLEQMADDVHGLLNVLGVTQTHFVGISMGGMIGQLFALKYPNMLLSLTLCSTTSHYPATIRTAWEDRIRTVDAKGIEPMVEPAIQRWFTPAFRERRSDIMERVRTMLRSTPPQGYIGCCHAIPAIDVTDRLGEVRCQALVVAGEDDPGTPIAMAQEIHAALPSSELAVLRPASHLCNLEQREAFNQTLLSFLDKVTEKRDPNEPCGSD</sequence>
<dbReference type="Pfam" id="PF00561">
    <property type="entry name" value="Abhydrolase_1"/>
    <property type="match status" value="1"/>
</dbReference>
<dbReference type="PANTHER" id="PTHR43433:SF5">
    <property type="entry name" value="AB HYDROLASE-1 DOMAIN-CONTAINING PROTEIN"/>
    <property type="match status" value="1"/>
</dbReference>
<keyword evidence="2" id="KW-0378">Hydrolase</keyword>
<gene>
    <name evidence="2" type="ORF">K8G79_02685</name>
</gene>
<comment type="caution">
    <text evidence="2">The sequence shown here is derived from an EMBL/GenBank/DDBJ whole genome shotgun (WGS) entry which is preliminary data.</text>
</comment>
<dbReference type="PRINTS" id="PR00111">
    <property type="entry name" value="ABHYDROLASE"/>
</dbReference>
<dbReference type="Gene3D" id="3.40.50.1820">
    <property type="entry name" value="alpha/beta hydrolase"/>
    <property type="match status" value="1"/>
</dbReference>
<dbReference type="InterPro" id="IPR029058">
    <property type="entry name" value="AB_hydrolase_fold"/>
</dbReference>
<dbReference type="SUPFAM" id="SSF53474">
    <property type="entry name" value="alpha/beta-Hydrolases"/>
    <property type="match status" value="1"/>
</dbReference>
<organism evidence="2 3">
    <name type="scientific">Candidatus Methylomirabilis tolerans</name>
    <dbReference type="NCBI Taxonomy" id="3123416"/>
    <lineage>
        <taxon>Bacteria</taxon>
        <taxon>Candidatus Methylomirabilota</taxon>
        <taxon>Candidatus Methylomirabilia</taxon>
        <taxon>Candidatus Methylomirabilales</taxon>
        <taxon>Candidatus Methylomirabilaceae</taxon>
        <taxon>Candidatus Methylomirabilis</taxon>
    </lineage>
</organism>
<proteinExistence type="predicted"/>
<dbReference type="PANTHER" id="PTHR43433">
    <property type="entry name" value="HYDROLASE, ALPHA/BETA FOLD FAMILY PROTEIN"/>
    <property type="match status" value="1"/>
</dbReference>
<evidence type="ECO:0000313" key="2">
    <source>
        <dbReference type="EMBL" id="MBZ0159043.1"/>
    </source>
</evidence>